<organism evidence="2 3">
    <name type="scientific">Lymnaea stagnalis</name>
    <name type="common">Great pond snail</name>
    <name type="synonym">Helix stagnalis</name>
    <dbReference type="NCBI Taxonomy" id="6523"/>
    <lineage>
        <taxon>Eukaryota</taxon>
        <taxon>Metazoa</taxon>
        <taxon>Spiralia</taxon>
        <taxon>Lophotrochozoa</taxon>
        <taxon>Mollusca</taxon>
        <taxon>Gastropoda</taxon>
        <taxon>Heterobranchia</taxon>
        <taxon>Euthyneura</taxon>
        <taxon>Panpulmonata</taxon>
        <taxon>Hygrophila</taxon>
        <taxon>Lymnaeoidea</taxon>
        <taxon>Lymnaeidae</taxon>
        <taxon>Lymnaea</taxon>
    </lineage>
</organism>
<evidence type="ECO:0000313" key="3">
    <source>
        <dbReference type="Proteomes" id="UP001497497"/>
    </source>
</evidence>
<keyword evidence="3" id="KW-1185">Reference proteome</keyword>
<accession>A0AAV2HR35</accession>
<reference evidence="2 3" key="1">
    <citation type="submission" date="2024-04" db="EMBL/GenBank/DDBJ databases">
        <authorList>
            <consortium name="Genoscope - CEA"/>
            <person name="William W."/>
        </authorList>
    </citation>
    <scope>NUCLEOTIDE SEQUENCE [LARGE SCALE GENOMIC DNA]</scope>
</reference>
<proteinExistence type="predicted"/>
<gene>
    <name evidence="2" type="ORF">GSLYS_00009249001</name>
</gene>
<evidence type="ECO:0000256" key="1">
    <source>
        <dbReference type="SAM" id="SignalP"/>
    </source>
</evidence>
<comment type="caution">
    <text evidence="2">The sequence shown here is derived from an EMBL/GenBank/DDBJ whole genome shotgun (WGS) entry which is preliminary data.</text>
</comment>
<name>A0AAV2HR35_LYMST</name>
<feature type="chain" id="PRO_5043943064" evidence="1">
    <location>
        <begin position="23"/>
        <end position="560"/>
    </location>
</feature>
<feature type="signal peptide" evidence="1">
    <location>
        <begin position="1"/>
        <end position="22"/>
    </location>
</feature>
<protein>
    <submittedName>
        <fullName evidence="2">Uncharacterized protein</fullName>
    </submittedName>
</protein>
<sequence>MNFRILNIFFSLTCRLYMIAIASKTHKNRGDTDDPSCRQSNCLDRRCQEITIVGNSDEMIETPVVDPSMSGVKLDSITLTAQHCQSGSCDAWHRSNDTHVIVDGGCQAKFRVCLQRRGCQQRKCQGKTPEKCQKYNIVSKDQMELVPVGTEFGYVTSMKLLRQRSSVPCEQGKTFGFYKWIAFARKGCSGRFQICYEVKTEDSQSAEPSGTCLPSVVENPDWTCVDVKLLSRLKRPVDKTITDDDGKEVTIHSMDLVHQHSDISCEQGESFRSSGSVASAWGGCRGTFKICYGSQDEESATTAKSDSTDWTCVDVKLLSRMNRPVNKTITDDDGKEVTIHSMTLVHQHSDISCEQGESFRSSGSVARAWGGCRGTFKICYGSQAEDLHMTTTVPSASPDLKCVDVKLLSRIKRPVDKTITDDGGKEVTIHSMDLVHQHSDISCEQGESFRSSGSVASAWGGCRGTFKICYGPVNEEPAVDVIPEPPDLKCVDVNLLSTLNRPVERTITDDDGDEVTIHSMTLVNQQSDVYCGREESYSSTGSVARAWGGCRGTFRICYSS</sequence>
<dbReference type="AlphaFoldDB" id="A0AAV2HR35"/>
<dbReference type="EMBL" id="CAXITT010000197">
    <property type="protein sequence ID" value="CAL1535289.1"/>
    <property type="molecule type" value="Genomic_DNA"/>
</dbReference>
<keyword evidence="1" id="KW-0732">Signal</keyword>
<dbReference type="Proteomes" id="UP001497497">
    <property type="component" value="Unassembled WGS sequence"/>
</dbReference>
<evidence type="ECO:0000313" key="2">
    <source>
        <dbReference type="EMBL" id="CAL1535289.1"/>
    </source>
</evidence>